<keyword evidence="3" id="KW-1185">Reference proteome</keyword>
<feature type="signal peptide" evidence="1">
    <location>
        <begin position="1"/>
        <end position="30"/>
    </location>
</feature>
<name>A0ABX5X1H5_9GAMM</name>
<dbReference type="Proteomes" id="UP000315947">
    <property type="component" value="Chromosome"/>
</dbReference>
<protein>
    <recommendedName>
        <fullName evidence="4">Neuromedin U</fullName>
    </recommendedName>
</protein>
<gene>
    <name evidence="2" type="ORF">FM037_20575</name>
</gene>
<evidence type="ECO:0000313" key="3">
    <source>
        <dbReference type="Proteomes" id="UP000315947"/>
    </source>
</evidence>
<evidence type="ECO:0000256" key="1">
    <source>
        <dbReference type="SAM" id="SignalP"/>
    </source>
</evidence>
<proteinExistence type="predicted"/>
<reference evidence="2 3" key="1">
    <citation type="submission" date="2019-07" db="EMBL/GenBank/DDBJ databases">
        <title>Shewanella sp. YLB-06 whole genomic sequence.</title>
        <authorList>
            <person name="Yu L."/>
        </authorList>
    </citation>
    <scope>NUCLEOTIDE SEQUENCE [LARGE SCALE GENOMIC DNA]</scope>
    <source>
        <strain evidence="2 3">YLB-06</strain>
    </source>
</reference>
<feature type="chain" id="PRO_5045658661" description="Neuromedin U" evidence="1">
    <location>
        <begin position="31"/>
        <end position="269"/>
    </location>
</feature>
<dbReference type="EMBL" id="CP041614">
    <property type="protein sequence ID" value="QDO85194.1"/>
    <property type="molecule type" value="Genomic_DNA"/>
</dbReference>
<organism evidence="2 3">
    <name type="scientific">Shewanella psychropiezotolerans</name>
    <dbReference type="NCBI Taxonomy" id="2593655"/>
    <lineage>
        <taxon>Bacteria</taxon>
        <taxon>Pseudomonadati</taxon>
        <taxon>Pseudomonadota</taxon>
        <taxon>Gammaproteobacteria</taxon>
        <taxon>Alteromonadales</taxon>
        <taxon>Shewanellaceae</taxon>
        <taxon>Shewanella</taxon>
    </lineage>
</organism>
<sequence>MKLTVSSVAKCVAIYTTMAASMVISASAIADEELNKLSKEAQDPLAKIISMPIFFNQYTDIADSGKDNNAILIQPVVPFSFGSDEWYGIARAIIPIDDFEIPDESGVGDTTLDIVFATNIRPGLRAGFGPIFQIPTHSNSALGKDSWGAGLSGGLVLTEGRWVIGGLATQVWDVNGDNAAEDINTFTFQPIVNYDFGEKGGWIFTSTPLIVADFTKDDDKWDVPIGGGFSHMSRIGKMPVSWGPQVYKHVKGAADWEFRFMVRAILPGF</sequence>
<dbReference type="RefSeq" id="WP_144047539.1">
    <property type="nucleotide sequence ID" value="NZ_CP041614.1"/>
</dbReference>
<evidence type="ECO:0000313" key="2">
    <source>
        <dbReference type="EMBL" id="QDO85194.1"/>
    </source>
</evidence>
<keyword evidence="1" id="KW-0732">Signal</keyword>
<evidence type="ECO:0008006" key="4">
    <source>
        <dbReference type="Google" id="ProtNLM"/>
    </source>
</evidence>
<accession>A0ABX5X1H5</accession>